<sequence length="72" mass="8200">MKTLLLLFLLTCNNLCITTISTDTVYICDSSGAKKYHLRQNCKGLQNCQQKIIKITLDQATRRGRTLCGYEK</sequence>
<evidence type="ECO:0000313" key="1">
    <source>
        <dbReference type="EMBL" id="PWG79536.1"/>
    </source>
</evidence>
<protein>
    <submittedName>
        <fullName evidence="1">Uncharacterized protein</fullName>
    </submittedName>
</protein>
<organism evidence="1 2">
    <name type="scientific">Pararcticibacter amylolyticus</name>
    <dbReference type="NCBI Taxonomy" id="2173175"/>
    <lineage>
        <taxon>Bacteria</taxon>
        <taxon>Pseudomonadati</taxon>
        <taxon>Bacteroidota</taxon>
        <taxon>Sphingobacteriia</taxon>
        <taxon>Sphingobacteriales</taxon>
        <taxon>Sphingobacteriaceae</taxon>
        <taxon>Pararcticibacter</taxon>
    </lineage>
</organism>
<proteinExistence type="predicted"/>
<gene>
    <name evidence="1" type="ORF">DDR33_15810</name>
</gene>
<dbReference type="EMBL" id="QEAS01000013">
    <property type="protein sequence ID" value="PWG79536.1"/>
    <property type="molecule type" value="Genomic_DNA"/>
</dbReference>
<dbReference type="AlphaFoldDB" id="A0A2U2PDS2"/>
<reference evidence="1 2" key="1">
    <citation type="submission" date="2018-04" db="EMBL/GenBank/DDBJ databases">
        <title>Pedobacter chongqingensis sp. nov., isolated from a rottenly hemp rope.</title>
        <authorList>
            <person name="Cai Y."/>
        </authorList>
    </citation>
    <scope>NUCLEOTIDE SEQUENCE [LARGE SCALE GENOMIC DNA]</scope>
    <source>
        <strain evidence="1 2">FJ4-8</strain>
    </source>
</reference>
<name>A0A2U2PDS2_9SPHI</name>
<accession>A0A2U2PDS2</accession>
<evidence type="ECO:0000313" key="2">
    <source>
        <dbReference type="Proteomes" id="UP000245647"/>
    </source>
</evidence>
<keyword evidence="2" id="KW-1185">Reference proteome</keyword>
<dbReference type="Proteomes" id="UP000245647">
    <property type="component" value="Unassembled WGS sequence"/>
</dbReference>
<comment type="caution">
    <text evidence="1">The sequence shown here is derived from an EMBL/GenBank/DDBJ whole genome shotgun (WGS) entry which is preliminary data.</text>
</comment>